<evidence type="ECO:0000313" key="2">
    <source>
        <dbReference type="EMBL" id="GBG23937.1"/>
    </source>
</evidence>
<evidence type="ECO:0000256" key="1">
    <source>
        <dbReference type="SAM" id="MobiDB-lite"/>
    </source>
</evidence>
<dbReference type="Gene3D" id="1.20.5.190">
    <property type="match status" value="1"/>
</dbReference>
<dbReference type="PANTHER" id="PTHR33504">
    <property type="entry name" value="NADH DEHYDROGENASE (UBIQUINONE) 1 BETA SUBCOMPLEX, 4"/>
    <property type="match status" value="1"/>
</dbReference>
<sequence>MTKKTMEASGTIKGEGLMIASHSLHMSMASQQETRMRVWAPWFQRRSEAFKRYLLQHPWELPMMAINLAAVQVQRVMRGALCRMDPRKAHRLARQAEVTPQYPPFNDIAETEDFVIYHVAALQIQRAFRDHYEARLYPMLRDTRPIELHQAARFIQRCWKRFCDRAAFLARLDILRFRNNQDPALLLRSINPGEAQLFDKAARIVLRFRFGGRAFPPQIYYKVFTQAPLCDVGAFAPRDYTRTRRQLPRELHNHPSSDMFGGQHDIRVGSSRFAVELSAESKAELGQPEVDPESLGWYARHENNGWRCVSHVKLQEIDADPVTKQTRDKRVAFHFSKPKRQENKLALQKRRRREWMQKMYAQGRASSGVRGPSEDKQEEKEEKSFLDERTGEEEDFDDDNLDELLEWTNQLDFEDYVSEWHTSATSFDKSIAIDPRV</sequence>
<evidence type="ECO:0000313" key="3">
    <source>
        <dbReference type="Proteomes" id="UP000241890"/>
    </source>
</evidence>
<accession>A0A2R5FYV9</accession>
<dbReference type="OrthoDB" id="10253073at2759"/>
<dbReference type="Proteomes" id="UP000241890">
    <property type="component" value="Unassembled WGS sequence"/>
</dbReference>
<keyword evidence="3" id="KW-1185">Reference proteome</keyword>
<feature type="region of interest" description="Disordered" evidence="1">
    <location>
        <begin position="360"/>
        <end position="399"/>
    </location>
</feature>
<feature type="compositionally biased region" description="Basic and acidic residues" evidence="1">
    <location>
        <begin position="372"/>
        <end position="389"/>
    </location>
</feature>
<name>A0A2R5FYV9_9STRA</name>
<reference evidence="2 3" key="1">
    <citation type="submission" date="2017-12" db="EMBL/GenBank/DDBJ databases">
        <title>Sequencing, de novo assembly and annotation of complete genome of a new Thraustochytrid species, strain FCC1311.</title>
        <authorList>
            <person name="Sedici K."/>
            <person name="Godart F."/>
            <person name="Aiese Cigliano R."/>
            <person name="Sanseverino W."/>
            <person name="Barakat M."/>
            <person name="Ortet P."/>
            <person name="Marechal E."/>
            <person name="Cagnac O."/>
            <person name="Amato A."/>
        </authorList>
    </citation>
    <scope>NUCLEOTIDE SEQUENCE [LARGE SCALE GENOMIC DNA]</scope>
</reference>
<dbReference type="AlphaFoldDB" id="A0A2R5FYV9"/>
<organism evidence="2 3">
    <name type="scientific">Hondaea fermentalgiana</name>
    <dbReference type="NCBI Taxonomy" id="2315210"/>
    <lineage>
        <taxon>Eukaryota</taxon>
        <taxon>Sar</taxon>
        <taxon>Stramenopiles</taxon>
        <taxon>Bigyra</taxon>
        <taxon>Labyrinthulomycetes</taxon>
        <taxon>Thraustochytrida</taxon>
        <taxon>Thraustochytriidae</taxon>
        <taxon>Hondaea</taxon>
    </lineage>
</organism>
<gene>
    <name evidence="2" type="ORF">FCC1311_001562</name>
</gene>
<dbReference type="InParanoid" id="A0A2R5FYV9"/>
<proteinExistence type="predicted"/>
<dbReference type="EMBL" id="BEYU01000001">
    <property type="protein sequence ID" value="GBG23937.1"/>
    <property type="molecule type" value="Genomic_DNA"/>
</dbReference>
<dbReference type="PROSITE" id="PS50096">
    <property type="entry name" value="IQ"/>
    <property type="match status" value="1"/>
</dbReference>
<comment type="caution">
    <text evidence="2">The sequence shown here is derived from an EMBL/GenBank/DDBJ whole genome shotgun (WGS) entry which is preliminary data.</text>
</comment>
<feature type="compositionally biased region" description="Acidic residues" evidence="1">
    <location>
        <begin position="390"/>
        <end position="399"/>
    </location>
</feature>
<dbReference type="PANTHER" id="PTHR33504:SF2">
    <property type="entry name" value="PROTEIN MFI"/>
    <property type="match status" value="1"/>
</dbReference>
<protein>
    <submittedName>
        <fullName evidence="2">Uncharacterized protein</fullName>
    </submittedName>
</protein>